<evidence type="ECO:0000313" key="2">
    <source>
        <dbReference type="EnsemblPlants" id="AET3Gv21143300.21"/>
    </source>
</evidence>
<evidence type="ECO:0000256" key="1">
    <source>
        <dbReference type="SAM" id="MobiDB-lite"/>
    </source>
</evidence>
<dbReference type="Proteomes" id="UP000015105">
    <property type="component" value="Chromosome 3D"/>
</dbReference>
<accession>A0A453GPA9</accession>
<keyword evidence="3" id="KW-1185">Reference proteome</keyword>
<dbReference type="Gramene" id="AET3Gv21143300.21">
    <property type="protein sequence ID" value="AET3Gv21143300.21"/>
    <property type="gene ID" value="AET3Gv21143300"/>
</dbReference>
<reference evidence="3" key="2">
    <citation type="journal article" date="2017" name="Nat. Plants">
        <title>The Aegilops tauschii genome reveals multiple impacts of transposons.</title>
        <authorList>
            <person name="Zhao G."/>
            <person name="Zou C."/>
            <person name="Li K."/>
            <person name="Wang K."/>
            <person name="Li T."/>
            <person name="Gao L."/>
            <person name="Zhang X."/>
            <person name="Wang H."/>
            <person name="Yang Z."/>
            <person name="Liu X."/>
            <person name="Jiang W."/>
            <person name="Mao L."/>
            <person name="Kong X."/>
            <person name="Jiao Y."/>
            <person name="Jia J."/>
        </authorList>
    </citation>
    <scope>NUCLEOTIDE SEQUENCE [LARGE SCALE GENOMIC DNA]</scope>
    <source>
        <strain evidence="3">cv. AL8/78</strain>
    </source>
</reference>
<dbReference type="EnsemblPlants" id="AET3Gv21143300.21">
    <property type="protein sequence ID" value="AET3Gv21143300.21"/>
    <property type="gene ID" value="AET3Gv21143300"/>
</dbReference>
<reference evidence="2" key="5">
    <citation type="journal article" date="2021" name="G3 (Bethesda)">
        <title>Aegilops tauschii genome assembly Aet v5.0 features greater sequence contiguity and improved annotation.</title>
        <authorList>
            <person name="Wang L."/>
            <person name="Zhu T."/>
            <person name="Rodriguez J.C."/>
            <person name="Deal K.R."/>
            <person name="Dubcovsky J."/>
            <person name="McGuire P.E."/>
            <person name="Lux T."/>
            <person name="Spannagl M."/>
            <person name="Mayer K.F.X."/>
            <person name="Baldrich P."/>
            <person name="Meyers B.C."/>
            <person name="Huo N."/>
            <person name="Gu Y.Q."/>
            <person name="Zhou H."/>
            <person name="Devos K.M."/>
            <person name="Bennetzen J.L."/>
            <person name="Unver T."/>
            <person name="Budak H."/>
            <person name="Gulick P.J."/>
            <person name="Galiba G."/>
            <person name="Kalapos B."/>
            <person name="Nelson D.R."/>
            <person name="Li P."/>
            <person name="You F.M."/>
            <person name="Luo M.C."/>
            <person name="Dvorak J."/>
        </authorList>
    </citation>
    <scope>NUCLEOTIDE SEQUENCE [LARGE SCALE GENOMIC DNA]</scope>
    <source>
        <strain evidence="2">cv. AL8/78</strain>
    </source>
</reference>
<reference evidence="3" key="1">
    <citation type="journal article" date="2014" name="Science">
        <title>Ancient hybridizations among the ancestral genomes of bread wheat.</title>
        <authorList>
            <consortium name="International Wheat Genome Sequencing Consortium,"/>
            <person name="Marcussen T."/>
            <person name="Sandve S.R."/>
            <person name="Heier L."/>
            <person name="Spannagl M."/>
            <person name="Pfeifer M."/>
            <person name="Jakobsen K.S."/>
            <person name="Wulff B.B."/>
            <person name="Steuernagel B."/>
            <person name="Mayer K.F."/>
            <person name="Olsen O.A."/>
        </authorList>
    </citation>
    <scope>NUCLEOTIDE SEQUENCE [LARGE SCALE GENOMIC DNA]</scope>
    <source>
        <strain evidence="3">cv. AL8/78</strain>
    </source>
</reference>
<protein>
    <submittedName>
        <fullName evidence="2">Uncharacterized protein</fullName>
    </submittedName>
</protein>
<name>A0A453GPA9_AEGTS</name>
<organism evidence="2 3">
    <name type="scientific">Aegilops tauschii subsp. strangulata</name>
    <name type="common">Goatgrass</name>
    <dbReference type="NCBI Taxonomy" id="200361"/>
    <lineage>
        <taxon>Eukaryota</taxon>
        <taxon>Viridiplantae</taxon>
        <taxon>Streptophyta</taxon>
        <taxon>Embryophyta</taxon>
        <taxon>Tracheophyta</taxon>
        <taxon>Spermatophyta</taxon>
        <taxon>Magnoliopsida</taxon>
        <taxon>Liliopsida</taxon>
        <taxon>Poales</taxon>
        <taxon>Poaceae</taxon>
        <taxon>BOP clade</taxon>
        <taxon>Pooideae</taxon>
        <taxon>Triticodae</taxon>
        <taxon>Triticeae</taxon>
        <taxon>Triticinae</taxon>
        <taxon>Aegilops</taxon>
    </lineage>
</organism>
<reference evidence="2" key="4">
    <citation type="submission" date="2019-03" db="UniProtKB">
        <authorList>
            <consortium name="EnsemblPlants"/>
        </authorList>
    </citation>
    <scope>IDENTIFICATION</scope>
</reference>
<evidence type="ECO:0000313" key="3">
    <source>
        <dbReference type="Proteomes" id="UP000015105"/>
    </source>
</evidence>
<proteinExistence type="predicted"/>
<reference evidence="2" key="3">
    <citation type="journal article" date="2017" name="Nature">
        <title>Genome sequence of the progenitor of the wheat D genome Aegilops tauschii.</title>
        <authorList>
            <person name="Luo M.C."/>
            <person name="Gu Y.Q."/>
            <person name="Puiu D."/>
            <person name="Wang H."/>
            <person name="Twardziok S.O."/>
            <person name="Deal K.R."/>
            <person name="Huo N."/>
            <person name="Zhu T."/>
            <person name="Wang L."/>
            <person name="Wang Y."/>
            <person name="McGuire P.E."/>
            <person name="Liu S."/>
            <person name="Long H."/>
            <person name="Ramasamy R.K."/>
            <person name="Rodriguez J.C."/>
            <person name="Van S.L."/>
            <person name="Yuan L."/>
            <person name="Wang Z."/>
            <person name="Xia Z."/>
            <person name="Xiao L."/>
            <person name="Anderson O.D."/>
            <person name="Ouyang S."/>
            <person name="Liang Y."/>
            <person name="Zimin A.V."/>
            <person name="Pertea G."/>
            <person name="Qi P."/>
            <person name="Bennetzen J.L."/>
            <person name="Dai X."/>
            <person name="Dawson M.W."/>
            <person name="Muller H.G."/>
            <person name="Kugler K."/>
            <person name="Rivarola-Duarte L."/>
            <person name="Spannagl M."/>
            <person name="Mayer K.F.X."/>
            <person name="Lu F.H."/>
            <person name="Bevan M.W."/>
            <person name="Leroy P."/>
            <person name="Li P."/>
            <person name="You F.M."/>
            <person name="Sun Q."/>
            <person name="Liu Z."/>
            <person name="Lyons E."/>
            <person name="Wicker T."/>
            <person name="Salzberg S.L."/>
            <person name="Devos K.M."/>
            <person name="Dvorak J."/>
        </authorList>
    </citation>
    <scope>NUCLEOTIDE SEQUENCE [LARGE SCALE GENOMIC DNA]</scope>
    <source>
        <strain evidence="2">cv. AL8/78</strain>
    </source>
</reference>
<dbReference type="AlphaFoldDB" id="A0A453GPA9"/>
<sequence length="161" mass="17861">VPDQPAGEPAARTHAKRRRSPASPQSPCHCFLPFLCGRRRKPCRGAQAMEHHRQGARICFDFGLLLLMLLVALFSCVGDDVRVALPFLCCSAGEENPRPTRGFVRQPPEEEASHGRTSLSLNAAPSHPSSCSCRFFVFVTPLLYGRRLHGLLEYPLLKILN</sequence>
<feature type="region of interest" description="Disordered" evidence="1">
    <location>
        <begin position="1"/>
        <end position="26"/>
    </location>
</feature>